<sequence length="197" mass="22006">MLDHPESNRGISLLLCFKQQQVVFFTADESQPENYIRVRPLRGLTPHPLCLSCAPPATLVENAGKAESRQRSGETLMTSSPLARKRLENPGRGLRNDGDGLLATKGELPGEESQARPLRPLEPGRGRVQREARVGCKQRRGRLSENDGLQSAGFGDWDEQGRSAVASRKVLQRFIIINRLCSRAKDRLFHLLCVLER</sequence>
<dbReference type="Proteomes" id="UP001558613">
    <property type="component" value="Unassembled WGS sequence"/>
</dbReference>
<reference evidence="2 3" key="1">
    <citation type="submission" date="2023-09" db="EMBL/GenBank/DDBJ databases">
        <authorList>
            <person name="Wang M."/>
        </authorList>
    </citation>
    <scope>NUCLEOTIDE SEQUENCE [LARGE SCALE GENOMIC DNA]</scope>
    <source>
        <strain evidence="2">GT-2023</strain>
        <tissue evidence="2">Liver</tissue>
    </source>
</reference>
<keyword evidence="3" id="KW-1185">Reference proteome</keyword>
<evidence type="ECO:0000256" key="1">
    <source>
        <dbReference type="SAM" id="MobiDB-lite"/>
    </source>
</evidence>
<feature type="compositionally biased region" description="Basic and acidic residues" evidence="1">
    <location>
        <begin position="85"/>
        <end position="98"/>
    </location>
</feature>
<feature type="region of interest" description="Disordered" evidence="1">
    <location>
        <begin position="63"/>
        <end position="157"/>
    </location>
</feature>
<feature type="compositionally biased region" description="Basic and acidic residues" evidence="1">
    <location>
        <begin position="122"/>
        <end position="134"/>
    </location>
</feature>
<accession>A0ABR3MY72</accession>
<proteinExistence type="predicted"/>
<protein>
    <submittedName>
        <fullName evidence="2">Uncharacterized protein</fullName>
    </submittedName>
</protein>
<dbReference type="EMBL" id="JAYMGO010000008">
    <property type="protein sequence ID" value="KAL1269588.1"/>
    <property type="molecule type" value="Genomic_DNA"/>
</dbReference>
<organism evidence="2 3">
    <name type="scientific">Cirrhinus molitorella</name>
    <name type="common">mud carp</name>
    <dbReference type="NCBI Taxonomy" id="172907"/>
    <lineage>
        <taxon>Eukaryota</taxon>
        <taxon>Metazoa</taxon>
        <taxon>Chordata</taxon>
        <taxon>Craniata</taxon>
        <taxon>Vertebrata</taxon>
        <taxon>Euteleostomi</taxon>
        <taxon>Actinopterygii</taxon>
        <taxon>Neopterygii</taxon>
        <taxon>Teleostei</taxon>
        <taxon>Ostariophysi</taxon>
        <taxon>Cypriniformes</taxon>
        <taxon>Cyprinidae</taxon>
        <taxon>Labeoninae</taxon>
        <taxon>Labeonini</taxon>
        <taxon>Cirrhinus</taxon>
    </lineage>
</organism>
<evidence type="ECO:0000313" key="3">
    <source>
        <dbReference type="Proteomes" id="UP001558613"/>
    </source>
</evidence>
<name>A0ABR3MY72_9TELE</name>
<comment type="caution">
    <text evidence="2">The sequence shown here is derived from an EMBL/GenBank/DDBJ whole genome shotgun (WGS) entry which is preliminary data.</text>
</comment>
<gene>
    <name evidence="2" type="ORF">QQF64_031877</name>
</gene>
<evidence type="ECO:0000313" key="2">
    <source>
        <dbReference type="EMBL" id="KAL1269588.1"/>
    </source>
</evidence>